<protein>
    <submittedName>
        <fullName evidence="7">Cytosine permease</fullName>
    </submittedName>
</protein>
<gene>
    <name evidence="7" type="ORF">SAMN04515677_101428</name>
</gene>
<feature type="transmembrane region" description="Helical" evidence="6">
    <location>
        <begin position="99"/>
        <end position="124"/>
    </location>
</feature>
<feature type="transmembrane region" description="Helical" evidence="6">
    <location>
        <begin position="56"/>
        <end position="78"/>
    </location>
</feature>
<evidence type="ECO:0000256" key="6">
    <source>
        <dbReference type="SAM" id="Phobius"/>
    </source>
</evidence>
<dbReference type="NCBIfam" id="NF008241">
    <property type="entry name" value="PRK11017.1"/>
    <property type="match status" value="1"/>
</dbReference>
<accession>A0A1G9IYA0</accession>
<sequence>MSKKQHQDQDYSLEAIPSSAKKGFIPMLVVMLGFTFFSASMLAGGTLGTSLSIGKFVSSVFIGNLILCVYTGLLAYIAGDTGLSTHLLARYSFGEKGSYLVSFLVSATQVGWFGVGVAMFAIPVSKVTGIDVRILVLVSGLLMTATAFFGMKSLTILSMVAVPSIAILGSASVTMAIGDVGGIAGLLNIEPTGTMTMSAALSLCVGTFISGGTLTPDFTRFSKNKKVAVSTTVIAFLVGNSLMLLFGAVGAMVTGQADIAEVMFMQGLIIPAIVILGLNIWTTNDNALYGSGLGFSNITKKPKSMMVIMNGIIGTILALFLYNNFMGWLNLLNSFIPATGAVIIADYFIVNKRSYKQFSSMKFEKININAIIAWGLGVLGAFLLPGITPLNSVLISIVSYSVMNKINNKKSKSIFSDQELKNAA</sequence>
<keyword evidence="4 6" id="KW-1133">Transmembrane helix</keyword>
<evidence type="ECO:0000256" key="5">
    <source>
        <dbReference type="ARBA" id="ARBA00023136"/>
    </source>
</evidence>
<dbReference type="AlphaFoldDB" id="A0A1G9IYA0"/>
<feature type="transmembrane region" description="Helical" evidence="6">
    <location>
        <begin position="304"/>
        <end position="322"/>
    </location>
</feature>
<comment type="similarity">
    <text evidence="2">Belongs to the purine-cytosine permease (2.A.39) family.</text>
</comment>
<dbReference type="CDD" id="cd11484">
    <property type="entry name" value="SLC-NCS1sbd_CobB-like"/>
    <property type="match status" value="1"/>
</dbReference>
<dbReference type="STRING" id="1121325.SAMN04515677_101428"/>
<reference evidence="7 8" key="1">
    <citation type="submission" date="2016-10" db="EMBL/GenBank/DDBJ databases">
        <authorList>
            <person name="de Groot N.N."/>
        </authorList>
    </citation>
    <scope>NUCLEOTIDE SEQUENCE [LARGE SCALE GENOMIC DNA]</scope>
    <source>
        <strain evidence="7 8">DSM 797</strain>
    </source>
</reference>
<dbReference type="GO" id="GO:0005886">
    <property type="term" value="C:plasma membrane"/>
    <property type="evidence" value="ECO:0007669"/>
    <property type="project" value="TreeGrafter"/>
</dbReference>
<organism evidence="7 8">
    <name type="scientific">Romboutsia lituseburensis DSM 797</name>
    <dbReference type="NCBI Taxonomy" id="1121325"/>
    <lineage>
        <taxon>Bacteria</taxon>
        <taxon>Bacillati</taxon>
        <taxon>Bacillota</taxon>
        <taxon>Clostridia</taxon>
        <taxon>Peptostreptococcales</taxon>
        <taxon>Peptostreptococcaceae</taxon>
        <taxon>Romboutsia</taxon>
    </lineage>
</organism>
<feature type="transmembrane region" description="Helical" evidence="6">
    <location>
        <begin position="130"/>
        <end position="149"/>
    </location>
</feature>
<keyword evidence="8" id="KW-1185">Reference proteome</keyword>
<proteinExistence type="inferred from homology"/>
<dbReference type="GO" id="GO:0015209">
    <property type="term" value="F:cytosine transmembrane transporter activity"/>
    <property type="evidence" value="ECO:0007669"/>
    <property type="project" value="InterPro"/>
</dbReference>
<evidence type="ECO:0000256" key="2">
    <source>
        <dbReference type="ARBA" id="ARBA00008974"/>
    </source>
</evidence>
<feature type="transmembrane region" description="Helical" evidence="6">
    <location>
        <begin position="263"/>
        <end position="283"/>
    </location>
</feature>
<dbReference type="InterPro" id="IPR001248">
    <property type="entry name" value="Pur-cyt_permease"/>
</dbReference>
<name>A0A1G9IYA0_9FIRM</name>
<feature type="transmembrane region" description="Helical" evidence="6">
    <location>
        <begin position="227"/>
        <end position="251"/>
    </location>
</feature>
<dbReference type="Pfam" id="PF02133">
    <property type="entry name" value="Transp_cyt_pur"/>
    <property type="match status" value="1"/>
</dbReference>
<comment type="subcellular location">
    <subcellularLocation>
        <location evidence="1">Membrane</location>
        <topology evidence="1">Multi-pass membrane protein</topology>
    </subcellularLocation>
</comment>
<feature type="transmembrane region" description="Helical" evidence="6">
    <location>
        <begin position="197"/>
        <end position="215"/>
    </location>
</feature>
<feature type="transmembrane region" description="Helical" evidence="6">
    <location>
        <begin position="328"/>
        <end position="350"/>
    </location>
</feature>
<keyword evidence="5 6" id="KW-0472">Membrane</keyword>
<dbReference type="EMBL" id="FNGW01000001">
    <property type="protein sequence ID" value="SDL30016.1"/>
    <property type="molecule type" value="Genomic_DNA"/>
</dbReference>
<feature type="transmembrane region" description="Helical" evidence="6">
    <location>
        <begin position="156"/>
        <end position="177"/>
    </location>
</feature>
<evidence type="ECO:0000256" key="4">
    <source>
        <dbReference type="ARBA" id="ARBA00022989"/>
    </source>
</evidence>
<evidence type="ECO:0000313" key="7">
    <source>
        <dbReference type="EMBL" id="SDL30016.1"/>
    </source>
</evidence>
<feature type="transmembrane region" description="Helical" evidence="6">
    <location>
        <begin position="371"/>
        <end position="403"/>
    </location>
</feature>
<keyword evidence="3 6" id="KW-0812">Transmembrane</keyword>
<evidence type="ECO:0000256" key="1">
    <source>
        <dbReference type="ARBA" id="ARBA00004141"/>
    </source>
</evidence>
<dbReference type="PANTHER" id="PTHR30569:SF0">
    <property type="entry name" value="CYTOSINE PERMEASE"/>
    <property type="match status" value="1"/>
</dbReference>
<dbReference type="Proteomes" id="UP000199068">
    <property type="component" value="Unassembled WGS sequence"/>
</dbReference>
<dbReference type="RefSeq" id="WP_092722381.1">
    <property type="nucleotide sequence ID" value="NZ_FNGW01000001.1"/>
</dbReference>
<evidence type="ECO:0000313" key="8">
    <source>
        <dbReference type="Proteomes" id="UP000199068"/>
    </source>
</evidence>
<dbReference type="InterPro" id="IPR030191">
    <property type="entry name" value="CodB"/>
</dbReference>
<evidence type="ECO:0000256" key="3">
    <source>
        <dbReference type="ARBA" id="ARBA00022692"/>
    </source>
</evidence>
<dbReference type="Gene3D" id="1.10.4160.10">
    <property type="entry name" value="Hydantoin permease"/>
    <property type="match status" value="1"/>
</dbReference>
<feature type="transmembrane region" description="Helical" evidence="6">
    <location>
        <begin position="24"/>
        <end position="44"/>
    </location>
</feature>
<dbReference type="PANTHER" id="PTHR30569">
    <property type="entry name" value="CYTOSINE TRANSPORTER CODB"/>
    <property type="match status" value="1"/>
</dbReference>